<gene>
    <name evidence="2" type="ORF">MM415B01383_0019</name>
    <name evidence="1" type="ORF">TM448A00757_0003</name>
    <name evidence="3" type="ORF">TM448B00909_0003</name>
</gene>
<evidence type="ECO:0000313" key="3">
    <source>
        <dbReference type="EMBL" id="QJH97056.1"/>
    </source>
</evidence>
<evidence type="ECO:0000313" key="1">
    <source>
        <dbReference type="EMBL" id="QJA47915.1"/>
    </source>
</evidence>
<sequence>MSRITASDLACQALRVQPMGEPHRGVDTVCTCCAKPIRDGDLAAPFEPAKTFTDTLKTFPSGLICGACSAVTSSQVMLRNFQRAVITRDGVYPIGTDANRAWMWLTPPEPPFAVVINHSTMGAYHYVWRTPVTMSKQLICANVDDTLYWVDHPTLLKAVGACNDLLELMRKHGLKKAQVWRGPSREGRGSSHGLLTPAVHEVAGLEPQAKPLVEFLKNLDEGVLVALASIVKAKPVAPEKPEPVVSFVE</sequence>
<dbReference type="EMBL" id="MT144672">
    <property type="protein sequence ID" value="QJH97056.1"/>
    <property type="molecule type" value="Genomic_DNA"/>
</dbReference>
<proteinExistence type="predicted"/>
<dbReference type="EMBL" id="MT144063">
    <property type="protein sequence ID" value="QJA47915.1"/>
    <property type="molecule type" value="Genomic_DNA"/>
</dbReference>
<dbReference type="InterPro" id="IPR017545">
    <property type="entry name" value="CRISPR-assoc_prot_Csf1"/>
</dbReference>
<protein>
    <submittedName>
        <fullName evidence="1">Uncharacterized protein</fullName>
    </submittedName>
</protein>
<dbReference type="AlphaFoldDB" id="A0A6H1ZKX3"/>
<name>A0A6H1ZKX3_9ZZZZ</name>
<reference evidence="1" key="1">
    <citation type="submission" date="2020-03" db="EMBL/GenBank/DDBJ databases">
        <title>The deep terrestrial virosphere.</title>
        <authorList>
            <person name="Holmfeldt K."/>
            <person name="Nilsson E."/>
            <person name="Simone D."/>
            <person name="Lopez-Fernandez M."/>
            <person name="Wu X."/>
            <person name="de Brujin I."/>
            <person name="Lundin D."/>
            <person name="Andersson A."/>
            <person name="Bertilsson S."/>
            <person name="Dopson M."/>
        </authorList>
    </citation>
    <scope>NUCLEOTIDE SEQUENCE</scope>
    <source>
        <strain evidence="2">MM415B01383</strain>
        <strain evidence="1">TM448A00757</strain>
        <strain evidence="3">TM448B00909</strain>
    </source>
</reference>
<dbReference type="NCBIfam" id="TIGR03114">
    <property type="entry name" value="cas8u_csf1"/>
    <property type="match status" value="1"/>
</dbReference>
<organism evidence="1">
    <name type="scientific">viral metagenome</name>
    <dbReference type="NCBI Taxonomy" id="1070528"/>
    <lineage>
        <taxon>unclassified sequences</taxon>
        <taxon>metagenomes</taxon>
        <taxon>organismal metagenomes</taxon>
    </lineage>
</organism>
<accession>A0A6H1ZKX3</accession>
<evidence type="ECO:0000313" key="2">
    <source>
        <dbReference type="EMBL" id="QJA58923.1"/>
    </source>
</evidence>
<dbReference type="EMBL" id="MT141346">
    <property type="protein sequence ID" value="QJA58923.1"/>
    <property type="molecule type" value="Genomic_DNA"/>
</dbReference>